<dbReference type="Proteomes" id="UP000765509">
    <property type="component" value="Unassembled WGS sequence"/>
</dbReference>
<gene>
    <name evidence="2" type="ORF">O181_023610</name>
</gene>
<sequence>MEPIVLQRQVQKDKELVGEPKSLIYRPEEGVGNDPVFGEGRPSGIYQRQKFPKTSQKDLRRSRKIPKAIRERAKIRPIGTELTCNGIGSPN</sequence>
<accession>A0A9Q3GZ92</accession>
<name>A0A9Q3GZ92_9BASI</name>
<reference evidence="2" key="1">
    <citation type="submission" date="2021-03" db="EMBL/GenBank/DDBJ databases">
        <title>Draft genome sequence of rust myrtle Austropuccinia psidii MF-1, a brazilian biotype.</title>
        <authorList>
            <person name="Quecine M.C."/>
            <person name="Pachon D.M.R."/>
            <person name="Bonatelli M.L."/>
            <person name="Correr F.H."/>
            <person name="Franceschini L.M."/>
            <person name="Leite T.F."/>
            <person name="Margarido G.R.A."/>
            <person name="Almeida C.A."/>
            <person name="Ferrarezi J.A."/>
            <person name="Labate C.A."/>
        </authorList>
    </citation>
    <scope>NUCLEOTIDE SEQUENCE</scope>
    <source>
        <strain evidence="2">MF-1</strain>
    </source>
</reference>
<evidence type="ECO:0000313" key="3">
    <source>
        <dbReference type="Proteomes" id="UP000765509"/>
    </source>
</evidence>
<dbReference type="AlphaFoldDB" id="A0A9Q3GZ92"/>
<evidence type="ECO:0000256" key="1">
    <source>
        <dbReference type="SAM" id="MobiDB-lite"/>
    </source>
</evidence>
<keyword evidence="3" id="KW-1185">Reference proteome</keyword>
<dbReference type="EMBL" id="AVOT02007427">
    <property type="protein sequence ID" value="MBW0483895.1"/>
    <property type="molecule type" value="Genomic_DNA"/>
</dbReference>
<organism evidence="2 3">
    <name type="scientific">Austropuccinia psidii MF-1</name>
    <dbReference type="NCBI Taxonomy" id="1389203"/>
    <lineage>
        <taxon>Eukaryota</taxon>
        <taxon>Fungi</taxon>
        <taxon>Dikarya</taxon>
        <taxon>Basidiomycota</taxon>
        <taxon>Pucciniomycotina</taxon>
        <taxon>Pucciniomycetes</taxon>
        <taxon>Pucciniales</taxon>
        <taxon>Sphaerophragmiaceae</taxon>
        <taxon>Austropuccinia</taxon>
    </lineage>
</organism>
<proteinExistence type="predicted"/>
<evidence type="ECO:0000313" key="2">
    <source>
        <dbReference type="EMBL" id="MBW0483895.1"/>
    </source>
</evidence>
<protein>
    <submittedName>
        <fullName evidence="2">Uncharacterized protein</fullName>
    </submittedName>
</protein>
<feature type="region of interest" description="Disordered" evidence="1">
    <location>
        <begin position="26"/>
        <end position="62"/>
    </location>
</feature>
<comment type="caution">
    <text evidence="2">The sequence shown here is derived from an EMBL/GenBank/DDBJ whole genome shotgun (WGS) entry which is preliminary data.</text>
</comment>